<dbReference type="OrthoDB" id="433124at2759"/>
<keyword evidence="2" id="KW-1185">Reference proteome</keyword>
<evidence type="ECO:0000313" key="1">
    <source>
        <dbReference type="EMBL" id="CAE7735139.1"/>
    </source>
</evidence>
<gene>
    <name evidence="1" type="ORF">SPIL2461_LOCUS21125</name>
</gene>
<protein>
    <submittedName>
        <fullName evidence="1">Uncharacterized protein</fullName>
    </submittedName>
</protein>
<proteinExistence type="predicted"/>
<evidence type="ECO:0000313" key="2">
    <source>
        <dbReference type="Proteomes" id="UP000649617"/>
    </source>
</evidence>
<dbReference type="AlphaFoldDB" id="A0A812XJS4"/>
<reference evidence="1" key="1">
    <citation type="submission" date="2021-02" db="EMBL/GenBank/DDBJ databases">
        <authorList>
            <person name="Dougan E. K."/>
            <person name="Rhodes N."/>
            <person name="Thang M."/>
            <person name="Chan C."/>
        </authorList>
    </citation>
    <scope>NUCLEOTIDE SEQUENCE</scope>
</reference>
<comment type="caution">
    <text evidence="1">The sequence shown here is derived from an EMBL/GenBank/DDBJ whole genome shotgun (WGS) entry which is preliminary data.</text>
</comment>
<name>A0A812XJS4_SYMPI</name>
<accession>A0A812XJS4</accession>
<sequence length="138" mass="14980">MRLNAAAAALCTISWSSEDWVRASADPPLCEHDVRCIFGLRSADLIALLRSDPLHPWEKAPPQLHLCGVAWADLPRAADQDASEADAQKAGLFGYTKMLQHLTGTFVLLAQSVLVGGVELLAQSCRPILSNWLDQCSN</sequence>
<dbReference type="Proteomes" id="UP000649617">
    <property type="component" value="Unassembled WGS sequence"/>
</dbReference>
<dbReference type="EMBL" id="CAJNIZ010045970">
    <property type="protein sequence ID" value="CAE7735139.1"/>
    <property type="molecule type" value="Genomic_DNA"/>
</dbReference>
<organism evidence="1 2">
    <name type="scientific">Symbiodinium pilosum</name>
    <name type="common">Dinoflagellate</name>
    <dbReference type="NCBI Taxonomy" id="2952"/>
    <lineage>
        <taxon>Eukaryota</taxon>
        <taxon>Sar</taxon>
        <taxon>Alveolata</taxon>
        <taxon>Dinophyceae</taxon>
        <taxon>Suessiales</taxon>
        <taxon>Symbiodiniaceae</taxon>
        <taxon>Symbiodinium</taxon>
    </lineage>
</organism>